<name>A0A183C8S3_GLOPA</name>
<evidence type="ECO:0000313" key="3">
    <source>
        <dbReference type="WBParaSite" id="GPLIN_000926900"/>
    </source>
</evidence>
<protein>
    <submittedName>
        <fullName evidence="3">Uncharacterized protein</fullName>
    </submittedName>
</protein>
<evidence type="ECO:0000256" key="1">
    <source>
        <dbReference type="SAM" id="MobiDB-lite"/>
    </source>
</evidence>
<proteinExistence type="predicted"/>
<feature type="compositionally biased region" description="Low complexity" evidence="1">
    <location>
        <begin position="303"/>
        <end position="320"/>
    </location>
</feature>
<reference evidence="2" key="1">
    <citation type="submission" date="2013-12" db="EMBL/GenBank/DDBJ databases">
        <authorList>
            <person name="Aslett M."/>
        </authorList>
    </citation>
    <scope>NUCLEOTIDE SEQUENCE [LARGE SCALE GENOMIC DNA]</scope>
    <source>
        <strain evidence="2">Lindley</strain>
    </source>
</reference>
<dbReference type="Proteomes" id="UP000050741">
    <property type="component" value="Unassembled WGS sequence"/>
</dbReference>
<sequence length="352" mass="38864">MASDDDGVTEFEILSIRLYDECPCVRCDTVRFWYIIQYQSETRIPTVWGTNQYLKDEGCFSHAGFSQGRLLKAVFPRCVKNGVLDVELARKIEFAKNGHGNENFTLFAISDNGTRVPFAQIFPDQPAVDPLPDNQVVADDNNDQMLAFEHPVRVPTNDDLVGPVEAAVDETSVLVIDESQLSLLQQQQHQQLQQPLTSAFFPVSQQFVRFDLPPLMNLTMQQPSTSGALHGAAPVPLCNITNNGGVNALAYSPLSSSSSPSQLLTLSNTSRVHIPHKKHLREVWATISSADKDRCIAAENRPSTAGSLSSSSSTTSSSSTSDRDQMKMRIIRMLGKRCADENCQKCSENLQI</sequence>
<dbReference type="AlphaFoldDB" id="A0A183C8S3"/>
<reference evidence="2" key="2">
    <citation type="submission" date="2014-05" db="EMBL/GenBank/DDBJ databases">
        <title>The genome and life-stage specific transcriptomes of Globodera pallida elucidate key aspects of plant parasitism by a cyst nematode.</title>
        <authorList>
            <person name="Cotton J.A."/>
            <person name="Lilley C.J."/>
            <person name="Jones L.M."/>
            <person name="Kikuchi T."/>
            <person name="Reid A.J."/>
            <person name="Thorpe P."/>
            <person name="Tsai I.J."/>
            <person name="Beasley H."/>
            <person name="Blok V."/>
            <person name="Cock P.J.A."/>
            <person name="Van den Akker S.E."/>
            <person name="Holroyd N."/>
            <person name="Hunt M."/>
            <person name="Mantelin S."/>
            <person name="Naghra H."/>
            <person name="Pain A."/>
            <person name="Palomares-Rius J.E."/>
            <person name="Zarowiecki M."/>
            <person name="Berriman M."/>
            <person name="Jones J.T."/>
            <person name="Urwin P.E."/>
        </authorList>
    </citation>
    <scope>NUCLEOTIDE SEQUENCE [LARGE SCALE GENOMIC DNA]</scope>
    <source>
        <strain evidence="2">Lindley</strain>
    </source>
</reference>
<feature type="region of interest" description="Disordered" evidence="1">
    <location>
        <begin position="300"/>
        <end position="325"/>
    </location>
</feature>
<reference evidence="3" key="3">
    <citation type="submission" date="2016-06" db="UniProtKB">
        <authorList>
            <consortium name="WormBaseParasite"/>
        </authorList>
    </citation>
    <scope>IDENTIFICATION</scope>
</reference>
<keyword evidence="2" id="KW-1185">Reference proteome</keyword>
<dbReference type="WBParaSite" id="GPLIN_000926900">
    <property type="protein sequence ID" value="GPLIN_000926900"/>
    <property type="gene ID" value="GPLIN_000926900"/>
</dbReference>
<organism evidence="2 3">
    <name type="scientific">Globodera pallida</name>
    <name type="common">Potato cyst nematode worm</name>
    <name type="synonym">Heterodera pallida</name>
    <dbReference type="NCBI Taxonomy" id="36090"/>
    <lineage>
        <taxon>Eukaryota</taxon>
        <taxon>Metazoa</taxon>
        <taxon>Ecdysozoa</taxon>
        <taxon>Nematoda</taxon>
        <taxon>Chromadorea</taxon>
        <taxon>Rhabditida</taxon>
        <taxon>Tylenchina</taxon>
        <taxon>Tylenchomorpha</taxon>
        <taxon>Tylenchoidea</taxon>
        <taxon>Heteroderidae</taxon>
        <taxon>Heteroderinae</taxon>
        <taxon>Globodera</taxon>
    </lineage>
</organism>
<accession>A0A183C8S3</accession>
<evidence type="ECO:0000313" key="2">
    <source>
        <dbReference type="Proteomes" id="UP000050741"/>
    </source>
</evidence>